<evidence type="ECO:0000313" key="2">
    <source>
        <dbReference type="EMBL" id="NNF06142.1"/>
    </source>
</evidence>
<dbReference type="AlphaFoldDB" id="A0A7Y2H1Y3"/>
<evidence type="ECO:0000313" key="3">
    <source>
        <dbReference type="Proteomes" id="UP000547674"/>
    </source>
</evidence>
<sequence length="65" mass="7384">SDPQEIVMEVDKAKVGIRWGHFNAPRLLDSMGYLEYKGVIRASLAHYNTVDEIERLKKALDPLVS</sequence>
<keyword evidence="2" id="KW-0808">Transferase</keyword>
<feature type="non-terminal residue" evidence="2">
    <location>
        <position position="1"/>
    </location>
</feature>
<dbReference type="SUPFAM" id="SSF53383">
    <property type="entry name" value="PLP-dependent transferases"/>
    <property type="match status" value="1"/>
</dbReference>
<dbReference type="GO" id="GO:0008483">
    <property type="term" value="F:transaminase activity"/>
    <property type="evidence" value="ECO:0007669"/>
    <property type="project" value="UniProtKB-KW"/>
</dbReference>
<organism evidence="2 3">
    <name type="scientific">Eiseniibacteriota bacterium</name>
    <dbReference type="NCBI Taxonomy" id="2212470"/>
    <lineage>
        <taxon>Bacteria</taxon>
        <taxon>Candidatus Eiseniibacteriota</taxon>
    </lineage>
</organism>
<accession>A0A7Y2H1Y3</accession>
<evidence type="ECO:0000259" key="1">
    <source>
        <dbReference type="Pfam" id="PF00266"/>
    </source>
</evidence>
<dbReference type="Proteomes" id="UP000547674">
    <property type="component" value="Unassembled WGS sequence"/>
</dbReference>
<dbReference type="InterPro" id="IPR000192">
    <property type="entry name" value="Aminotrans_V_dom"/>
</dbReference>
<dbReference type="EMBL" id="JABDJR010000198">
    <property type="protein sequence ID" value="NNF06142.1"/>
    <property type="molecule type" value="Genomic_DNA"/>
</dbReference>
<dbReference type="InterPro" id="IPR015422">
    <property type="entry name" value="PyrdxlP-dep_Trfase_small"/>
</dbReference>
<keyword evidence="2" id="KW-0032">Aminotransferase</keyword>
<comment type="caution">
    <text evidence="2">The sequence shown here is derived from an EMBL/GenBank/DDBJ whole genome shotgun (WGS) entry which is preliminary data.</text>
</comment>
<dbReference type="Pfam" id="PF00266">
    <property type="entry name" value="Aminotran_5"/>
    <property type="match status" value="1"/>
</dbReference>
<proteinExistence type="predicted"/>
<protein>
    <submittedName>
        <fullName evidence="2">Aminotransferase class V-fold PLP-dependent enzyme</fullName>
    </submittedName>
</protein>
<gene>
    <name evidence="2" type="ORF">HKN21_05225</name>
</gene>
<dbReference type="Gene3D" id="3.90.1150.10">
    <property type="entry name" value="Aspartate Aminotransferase, domain 1"/>
    <property type="match status" value="1"/>
</dbReference>
<dbReference type="InterPro" id="IPR015424">
    <property type="entry name" value="PyrdxlP-dep_Trfase"/>
</dbReference>
<name>A0A7Y2H1Y3_UNCEI</name>
<feature type="domain" description="Aminotransferase class V" evidence="1">
    <location>
        <begin position="2"/>
        <end position="56"/>
    </location>
</feature>
<reference evidence="2 3" key="1">
    <citation type="submission" date="2020-03" db="EMBL/GenBank/DDBJ databases">
        <title>Metabolic flexibility allows generalist bacteria to become dominant in a frequently disturbed ecosystem.</title>
        <authorList>
            <person name="Chen Y.-J."/>
            <person name="Leung P.M."/>
            <person name="Bay S.K."/>
            <person name="Hugenholtz P."/>
            <person name="Kessler A.J."/>
            <person name="Shelley G."/>
            <person name="Waite D.W."/>
            <person name="Cook P.L."/>
            <person name="Greening C."/>
        </authorList>
    </citation>
    <scope>NUCLEOTIDE SEQUENCE [LARGE SCALE GENOMIC DNA]</scope>
    <source>
        <strain evidence="2">SS_bin_28</strain>
    </source>
</reference>